<evidence type="ECO:0000313" key="1">
    <source>
        <dbReference type="EMBL" id="BDI28292.1"/>
    </source>
</evidence>
<dbReference type="AlphaFoldDB" id="A0A402CS85"/>
<proteinExistence type="predicted"/>
<dbReference type="EMBL" id="AP025739">
    <property type="protein sequence ID" value="BDI28292.1"/>
    <property type="molecule type" value="Genomic_DNA"/>
</dbReference>
<accession>A0A402CS85</accession>
<reference evidence="1 2" key="1">
    <citation type="journal article" date="2019" name="Int. J. Syst. Evol. Microbiol.">
        <title>Capsulimonas corticalis gen. nov., sp. nov., an aerobic capsulated bacterium, of a novel bacterial order, Capsulimonadales ord. nov., of the class Armatimonadia of the phylum Armatimonadetes.</title>
        <authorList>
            <person name="Li J."/>
            <person name="Kudo C."/>
            <person name="Tonouchi A."/>
        </authorList>
    </citation>
    <scope>NUCLEOTIDE SEQUENCE [LARGE SCALE GENOMIC DNA]</scope>
    <source>
        <strain evidence="1 2">AX-7</strain>
    </source>
</reference>
<keyword evidence="2" id="KW-1185">Reference proteome</keyword>
<organism evidence="1 2">
    <name type="scientific">Capsulimonas corticalis</name>
    <dbReference type="NCBI Taxonomy" id="2219043"/>
    <lineage>
        <taxon>Bacteria</taxon>
        <taxon>Bacillati</taxon>
        <taxon>Armatimonadota</taxon>
        <taxon>Armatimonadia</taxon>
        <taxon>Capsulimonadales</taxon>
        <taxon>Capsulimonadaceae</taxon>
        <taxon>Capsulimonas</taxon>
    </lineage>
</organism>
<dbReference type="OrthoDB" id="9786218at2"/>
<dbReference type="KEGG" id="ccot:CCAX7_003430"/>
<dbReference type="RefSeq" id="WP_125205853.1">
    <property type="nucleotide sequence ID" value="NZ_AP025739.1"/>
</dbReference>
<gene>
    <name evidence="1" type="ORF">CCAX7_003430</name>
</gene>
<sequence>MQLSDAPPAAMSEPPKVSRRSSPAGFWILAAALVAFAFGLCAQPSPIVDFFWQARTGHWILDHHAVPHGDLYSWTRHGHPWIVHEWAMCVLLWQAYTAGGYPGVWLLMWGLVSITFLTLFYKVWQETGRATLTAFALTLWAAKLCSPLISPRPHLISYLCLALLLWVVMDARRESSKLKQMWFLPPICAVWANFHGAVIIGIAIAATFAICDAIDARWIKTATSDRRAQMLRFAKQSAIVLPISAAATMINPYGWRLFAIFTQTVGDKIMPNFVTEWKSLDFHSSFGSVFEILMVLFVLGLGMSRERRDLSEVIVLLILMHAGLTASRNVPIFGMAGVLIAARHIQSALAGALKISEASEAKSPSLFGSSPSVGITTIVALAVCLQAATSAKDAVVNAPARSDTGLSKISRVAFAMDGFPMDACAFLRQEQFPTDAKLYNAYNWGSTILWSAPEYPVFISTQTDIFFGKVLKDYTLMCNQPHNWRKVLGDYNPDIVFLPANDGQTWIFLTDPEWALVYADDADLDTDKHVNAVIFVRRLPKYDALIARCRHDCAALREHPELTK</sequence>
<name>A0A402CS85_9BACT</name>
<protein>
    <submittedName>
        <fullName evidence="1">Uncharacterized protein</fullName>
    </submittedName>
</protein>
<dbReference type="Proteomes" id="UP000287394">
    <property type="component" value="Chromosome"/>
</dbReference>
<evidence type="ECO:0000313" key="2">
    <source>
        <dbReference type="Proteomes" id="UP000287394"/>
    </source>
</evidence>